<feature type="compositionally biased region" description="Low complexity" evidence="1">
    <location>
        <begin position="142"/>
        <end position="157"/>
    </location>
</feature>
<evidence type="ECO:0000313" key="3">
    <source>
        <dbReference type="Proteomes" id="UP001217417"/>
    </source>
</evidence>
<feature type="region of interest" description="Disordered" evidence="1">
    <location>
        <begin position="1"/>
        <end position="123"/>
    </location>
</feature>
<organism evidence="2 3">
    <name type="scientific">Lipomyces tetrasporus</name>
    <dbReference type="NCBI Taxonomy" id="54092"/>
    <lineage>
        <taxon>Eukaryota</taxon>
        <taxon>Fungi</taxon>
        <taxon>Dikarya</taxon>
        <taxon>Ascomycota</taxon>
        <taxon>Saccharomycotina</taxon>
        <taxon>Lipomycetes</taxon>
        <taxon>Lipomycetales</taxon>
        <taxon>Lipomycetaceae</taxon>
        <taxon>Lipomyces</taxon>
    </lineage>
</organism>
<comment type="caution">
    <text evidence="2">The sequence shown here is derived from an EMBL/GenBank/DDBJ whole genome shotgun (WGS) entry which is preliminary data.</text>
</comment>
<dbReference type="AlphaFoldDB" id="A0AAD7VTN4"/>
<evidence type="ECO:0000256" key="1">
    <source>
        <dbReference type="SAM" id="MobiDB-lite"/>
    </source>
</evidence>
<protein>
    <submittedName>
        <fullName evidence="2">Uncharacterized protein</fullName>
    </submittedName>
</protein>
<reference evidence="2" key="1">
    <citation type="submission" date="2023-03" db="EMBL/GenBank/DDBJ databases">
        <title>Near-Complete genome sequence of Lipomyces tetrasporous NRRL Y-64009, an oleaginous yeast capable of growing on lignocellulosic hydrolysates.</title>
        <authorList>
            <consortium name="Lawrence Berkeley National Laboratory"/>
            <person name="Jagtap S.S."/>
            <person name="Liu J.-J."/>
            <person name="Walukiewicz H.E."/>
            <person name="Pangilinan J."/>
            <person name="Lipzen A."/>
            <person name="Ahrendt S."/>
            <person name="Koriabine M."/>
            <person name="Cobaugh K."/>
            <person name="Salamov A."/>
            <person name="Yoshinaga Y."/>
            <person name="Ng V."/>
            <person name="Daum C."/>
            <person name="Grigoriev I.V."/>
            <person name="Slininger P.J."/>
            <person name="Dien B.S."/>
            <person name="Jin Y.-S."/>
            <person name="Rao C.V."/>
        </authorList>
    </citation>
    <scope>NUCLEOTIDE SEQUENCE</scope>
    <source>
        <strain evidence="2">NRRL Y-64009</strain>
    </source>
</reference>
<gene>
    <name evidence="2" type="ORF">POJ06DRAFT_267098</name>
</gene>
<dbReference type="GeneID" id="80884376"/>
<evidence type="ECO:0000313" key="2">
    <source>
        <dbReference type="EMBL" id="KAJ8100929.1"/>
    </source>
</evidence>
<sequence>MSSLKNARLKKSWSKSNKNDENESIKSTKSSTTGLKSSASHPLPTPPSATPEAISSPIASPGNSAELVSSISDGPGLSRRDTIHMKDRERTTNVRPVRSVLPEQLTSSRLVNGSNAPEIPPKDVLLTGSHTKYLQRNSQLAPMTTTQQAAPAYPVTPRVSSLKPPSPSPERVQSGRSSPDSARMRYKNPFENHSKPPNAPEPMPDDAAMRSPEDILQWYLFKSYRLELLKGYYHKKTSKIEQLESQLAVMSLEGARQMLDDSAYMSRFHLLDKTLAQFAFQWRAQWIKYPDSIEQFNQKQDPKLKKIQVRAYLTEWLVNEVFNKILHPGLKLEESLILKNIERNIIVNNDKKIVSEPKDDVVAWRTATLKARLDSNFLNQQGERDALKMTIQYQDHRRSIFASFGEYFSTSLDTRLFGHDGSLNDSFLDGLDSIIEEVLTLISFMSLETRNIAVYLIPPGSPYSSNRMRVPEDYPQPREGMGIGLSAFLGVKKEKDGQQAVLYQPEVYLNN</sequence>
<dbReference type="RefSeq" id="XP_056044379.1">
    <property type="nucleotide sequence ID" value="XM_056189210.1"/>
</dbReference>
<feature type="compositionally biased region" description="Basic and acidic residues" evidence="1">
    <location>
        <begin position="78"/>
        <end position="92"/>
    </location>
</feature>
<feature type="compositionally biased region" description="Basic and acidic residues" evidence="1">
    <location>
        <begin position="17"/>
        <end position="26"/>
    </location>
</feature>
<feature type="compositionally biased region" description="Polar residues" evidence="1">
    <location>
        <begin position="104"/>
        <end position="115"/>
    </location>
</feature>
<feature type="region of interest" description="Disordered" evidence="1">
    <location>
        <begin position="142"/>
        <end position="208"/>
    </location>
</feature>
<dbReference type="EMBL" id="JARPMG010000004">
    <property type="protein sequence ID" value="KAJ8100929.1"/>
    <property type="molecule type" value="Genomic_DNA"/>
</dbReference>
<feature type="compositionally biased region" description="Low complexity" evidence="1">
    <location>
        <begin position="27"/>
        <end position="40"/>
    </location>
</feature>
<name>A0AAD7VTN4_9ASCO</name>
<proteinExistence type="predicted"/>
<dbReference type="Proteomes" id="UP001217417">
    <property type="component" value="Unassembled WGS sequence"/>
</dbReference>
<accession>A0AAD7VTN4</accession>
<feature type="compositionally biased region" description="Polar residues" evidence="1">
    <location>
        <begin position="57"/>
        <end position="72"/>
    </location>
</feature>
<keyword evidence="3" id="KW-1185">Reference proteome</keyword>